<dbReference type="CDD" id="cd14789">
    <property type="entry name" value="Tiki"/>
    <property type="match status" value="1"/>
</dbReference>
<evidence type="ECO:0000313" key="14">
    <source>
        <dbReference type="EMBL" id="MFD2936536.1"/>
    </source>
</evidence>
<comment type="subcellular location">
    <subcellularLocation>
        <location evidence="3">Membrane</location>
        <topology evidence="3">Single-pass type I membrane protein</topology>
    </subcellularLocation>
</comment>
<feature type="chain" id="PRO_5045616140" evidence="13">
    <location>
        <begin position="27"/>
        <end position="293"/>
    </location>
</feature>
<keyword evidence="8" id="KW-0378">Hydrolase</keyword>
<keyword evidence="9" id="KW-1133">Transmembrane helix</keyword>
<accession>A0ABW6AMN0</accession>
<evidence type="ECO:0000256" key="12">
    <source>
        <dbReference type="ARBA" id="ARBA00023180"/>
    </source>
</evidence>
<keyword evidence="12" id="KW-0325">Glycoprotein</keyword>
<keyword evidence="5" id="KW-0812">Transmembrane</keyword>
<comment type="cofactor">
    <cofactor evidence="2">
        <name>Co(2+)</name>
        <dbReference type="ChEBI" id="CHEBI:48828"/>
    </cofactor>
</comment>
<evidence type="ECO:0000256" key="13">
    <source>
        <dbReference type="SAM" id="SignalP"/>
    </source>
</evidence>
<evidence type="ECO:0000256" key="10">
    <source>
        <dbReference type="ARBA" id="ARBA00023049"/>
    </source>
</evidence>
<dbReference type="Proteomes" id="UP001597512">
    <property type="component" value="Unassembled WGS sequence"/>
</dbReference>
<proteinExistence type="predicted"/>
<keyword evidence="6" id="KW-0479">Metal-binding</keyword>
<evidence type="ECO:0000256" key="7">
    <source>
        <dbReference type="ARBA" id="ARBA00022729"/>
    </source>
</evidence>
<evidence type="ECO:0000256" key="5">
    <source>
        <dbReference type="ARBA" id="ARBA00022692"/>
    </source>
</evidence>
<dbReference type="RefSeq" id="WP_381505417.1">
    <property type="nucleotide sequence ID" value="NZ_JBHUOM010000023.1"/>
</dbReference>
<keyword evidence="11" id="KW-0472">Membrane</keyword>
<keyword evidence="4" id="KW-0645">Protease</keyword>
<dbReference type="Pfam" id="PF01963">
    <property type="entry name" value="TraB_PrgY_gumN"/>
    <property type="match status" value="1"/>
</dbReference>
<keyword evidence="7 13" id="KW-0732">Signal</keyword>
<evidence type="ECO:0000313" key="15">
    <source>
        <dbReference type="Proteomes" id="UP001597512"/>
    </source>
</evidence>
<evidence type="ECO:0000256" key="3">
    <source>
        <dbReference type="ARBA" id="ARBA00004479"/>
    </source>
</evidence>
<dbReference type="EMBL" id="JBHUOM010000023">
    <property type="protein sequence ID" value="MFD2936536.1"/>
    <property type="molecule type" value="Genomic_DNA"/>
</dbReference>
<evidence type="ECO:0000256" key="1">
    <source>
        <dbReference type="ARBA" id="ARBA00001936"/>
    </source>
</evidence>
<name>A0ABW6AMN0_9BACT</name>
<gene>
    <name evidence="14" type="ORF">ACFS25_22325</name>
</gene>
<comment type="caution">
    <text evidence="14">The sequence shown here is derived from an EMBL/GenBank/DDBJ whole genome shotgun (WGS) entry which is preliminary data.</text>
</comment>
<reference evidence="15" key="1">
    <citation type="journal article" date="2019" name="Int. J. Syst. Evol. Microbiol.">
        <title>The Global Catalogue of Microorganisms (GCM) 10K type strain sequencing project: providing services to taxonomists for standard genome sequencing and annotation.</title>
        <authorList>
            <consortium name="The Broad Institute Genomics Platform"/>
            <consortium name="The Broad Institute Genome Sequencing Center for Infectious Disease"/>
            <person name="Wu L."/>
            <person name="Ma J."/>
        </authorList>
    </citation>
    <scope>NUCLEOTIDE SEQUENCE [LARGE SCALE GENOMIC DNA]</scope>
    <source>
        <strain evidence="15">KCTC 52490</strain>
    </source>
</reference>
<organism evidence="14 15">
    <name type="scientific">Spirosoma flavum</name>
    <dbReference type="NCBI Taxonomy" id="2048557"/>
    <lineage>
        <taxon>Bacteria</taxon>
        <taxon>Pseudomonadati</taxon>
        <taxon>Bacteroidota</taxon>
        <taxon>Cytophagia</taxon>
        <taxon>Cytophagales</taxon>
        <taxon>Cytophagaceae</taxon>
        <taxon>Spirosoma</taxon>
    </lineage>
</organism>
<protein>
    <submittedName>
        <fullName evidence="14">TraB/GumN family protein</fullName>
    </submittedName>
</protein>
<evidence type="ECO:0000256" key="8">
    <source>
        <dbReference type="ARBA" id="ARBA00022801"/>
    </source>
</evidence>
<dbReference type="PANTHER" id="PTHR31120:SF6">
    <property type="entry name" value="METALLOPROTEASE TIKI HOMOLOG"/>
    <property type="match status" value="1"/>
</dbReference>
<keyword evidence="10" id="KW-0482">Metalloprotease</keyword>
<dbReference type="PANTHER" id="PTHR31120">
    <property type="entry name" value="METALLOPROTEASE TIKI"/>
    <property type="match status" value="1"/>
</dbReference>
<evidence type="ECO:0000256" key="6">
    <source>
        <dbReference type="ARBA" id="ARBA00022723"/>
    </source>
</evidence>
<evidence type="ECO:0000256" key="2">
    <source>
        <dbReference type="ARBA" id="ARBA00001941"/>
    </source>
</evidence>
<feature type="signal peptide" evidence="13">
    <location>
        <begin position="1"/>
        <end position="26"/>
    </location>
</feature>
<evidence type="ECO:0000256" key="11">
    <source>
        <dbReference type="ARBA" id="ARBA00023136"/>
    </source>
</evidence>
<dbReference type="InterPro" id="IPR002816">
    <property type="entry name" value="TraB/PrgY/GumN_fam"/>
</dbReference>
<evidence type="ECO:0000256" key="4">
    <source>
        <dbReference type="ARBA" id="ARBA00022670"/>
    </source>
</evidence>
<evidence type="ECO:0000256" key="9">
    <source>
        <dbReference type="ARBA" id="ARBA00022989"/>
    </source>
</evidence>
<sequence>MKRKRVARLIAAGLFIAGAVTATVQAQDKALLYKVTGPGIAKPSYLYGTFHLICPADLQITDPIKKAIGYAQQVYLELDMDDPAMMGSMQKAMMMSDGKTIKDLLSPEDYTVLDNYLKQKMTVGLAQMGAFKPIGIMSMMYMTMLPCQPASYDLTFAQMAAADKKEVLGLETIDAEMAALDKIPLSEQLKGLVDMAKNPEEAKKEFADLIAIYKSHDLTKLMGTMKSSKFSGGDFTQYEESLLGDRNLSWIPVIEKAAKEKPTFFAFGAGHLGSDKGVVKLLRRKGYTVTPVQ</sequence>
<keyword evidence="15" id="KW-1185">Reference proteome</keyword>
<comment type="cofactor">
    <cofactor evidence="1">
        <name>Mn(2+)</name>
        <dbReference type="ChEBI" id="CHEBI:29035"/>
    </cofactor>
</comment>
<dbReference type="InterPro" id="IPR040230">
    <property type="entry name" value="TIKI1/2-like"/>
</dbReference>